<feature type="transmembrane region" description="Helical" evidence="9">
    <location>
        <begin position="74"/>
        <end position="93"/>
    </location>
</feature>
<dbReference type="AlphaFoldDB" id="A0A482VJT1"/>
<keyword evidence="8" id="KW-0325">Glycoprotein</keyword>
<dbReference type="PRINTS" id="PR00171">
    <property type="entry name" value="SUGRTRNSPORT"/>
</dbReference>
<keyword evidence="6 9" id="KW-1133">Transmembrane helix</keyword>
<evidence type="ECO:0000256" key="5">
    <source>
        <dbReference type="ARBA" id="ARBA00022692"/>
    </source>
</evidence>
<proteinExistence type="predicted"/>
<gene>
    <name evidence="11" type="ORF">BDFB_002749</name>
</gene>
<dbReference type="EMBL" id="QDEB01093327">
    <property type="protein sequence ID" value="RZC32924.1"/>
    <property type="molecule type" value="Genomic_DNA"/>
</dbReference>
<evidence type="ECO:0000313" key="12">
    <source>
        <dbReference type="Proteomes" id="UP000292052"/>
    </source>
</evidence>
<dbReference type="InterPro" id="IPR020846">
    <property type="entry name" value="MFS_dom"/>
</dbReference>
<comment type="caution">
    <text evidence="11">The sequence shown here is derived from an EMBL/GenBank/DDBJ whole genome shotgun (WGS) entry which is preliminary data.</text>
</comment>
<feature type="transmembrane region" description="Helical" evidence="9">
    <location>
        <begin position="306"/>
        <end position="328"/>
    </location>
</feature>
<feature type="transmembrane region" description="Helical" evidence="9">
    <location>
        <begin position="99"/>
        <end position="120"/>
    </location>
</feature>
<keyword evidence="5 9" id="KW-0812">Transmembrane</keyword>
<feature type="transmembrane region" description="Helical" evidence="9">
    <location>
        <begin position="241"/>
        <end position="261"/>
    </location>
</feature>
<evidence type="ECO:0000259" key="10">
    <source>
        <dbReference type="PROSITE" id="PS50850"/>
    </source>
</evidence>
<evidence type="ECO:0000256" key="3">
    <source>
        <dbReference type="ARBA" id="ARBA00022475"/>
    </source>
</evidence>
<feature type="transmembrane region" description="Helical" evidence="9">
    <location>
        <begin position="45"/>
        <end position="67"/>
    </location>
</feature>
<feature type="transmembrane region" description="Helical" evidence="9">
    <location>
        <begin position="132"/>
        <end position="149"/>
    </location>
</feature>
<keyword evidence="7 9" id="KW-0472">Membrane</keyword>
<dbReference type="PANTHER" id="PTHR48021:SF47">
    <property type="entry name" value="GH17672P"/>
    <property type="match status" value="1"/>
</dbReference>
<dbReference type="Proteomes" id="UP000292052">
    <property type="component" value="Unassembled WGS sequence"/>
</dbReference>
<feature type="transmembrane region" description="Helical" evidence="9">
    <location>
        <begin position="377"/>
        <end position="397"/>
    </location>
</feature>
<dbReference type="PROSITE" id="PS00217">
    <property type="entry name" value="SUGAR_TRANSPORT_2"/>
    <property type="match status" value="2"/>
</dbReference>
<dbReference type="PROSITE" id="PS50850">
    <property type="entry name" value="MFS"/>
    <property type="match status" value="1"/>
</dbReference>
<dbReference type="Gene3D" id="1.20.1250.20">
    <property type="entry name" value="MFS general substrate transporter like domains"/>
    <property type="match status" value="3"/>
</dbReference>
<dbReference type="GO" id="GO:0005886">
    <property type="term" value="C:plasma membrane"/>
    <property type="evidence" value="ECO:0007669"/>
    <property type="project" value="UniProtKB-SubCell"/>
</dbReference>
<keyword evidence="2" id="KW-0813">Transport</keyword>
<dbReference type="InterPro" id="IPR003663">
    <property type="entry name" value="Sugar/inositol_transpt"/>
</dbReference>
<keyword evidence="3" id="KW-1003">Cell membrane</keyword>
<dbReference type="OrthoDB" id="4142200at2759"/>
<evidence type="ECO:0000256" key="9">
    <source>
        <dbReference type="SAM" id="Phobius"/>
    </source>
</evidence>
<dbReference type="InterPro" id="IPR036259">
    <property type="entry name" value="MFS_trans_sf"/>
</dbReference>
<evidence type="ECO:0000313" key="11">
    <source>
        <dbReference type="EMBL" id="RZC32924.1"/>
    </source>
</evidence>
<feature type="transmembrane region" description="Helical" evidence="9">
    <location>
        <begin position="155"/>
        <end position="179"/>
    </location>
</feature>
<evidence type="ECO:0000256" key="7">
    <source>
        <dbReference type="ARBA" id="ARBA00023136"/>
    </source>
</evidence>
<dbReference type="FunFam" id="1.20.1250.20:FF:000218">
    <property type="entry name" value="facilitated trehalose transporter Tret1"/>
    <property type="match status" value="1"/>
</dbReference>
<feature type="domain" description="Major facilitator superfamily (MFS) profile" evidence="10">
    <location>
        <begin position="1"/>
        <end position="429"/>
    </location>
</feature>
<dbReference type="InterPro" id="IPR005829">
    <property type="entry name" value="Sugar_transporter_CS"/>
</dbReference>
<comment type="subcellular location">
    <subcellularLocation>
        <location evidence="1">Cell membrane</location>
        <topology evidence="1">Multi-pass membrane protein</topology>
    </subcellularLocation>
</comment>
<reference evidence="11 12" key="1">
    <citation type="submission" date="2017-03" db="EMBL/GenBank/DDBJ databases">
        <title>Genome of the blue death feigning beetle - Asbolus verrucosus.</title>
        <authorList>
            <person name="Rider S.D."/>
        </authorList>
    </citation>
    <scope>NUCLEOTIDE SEQUENCE [LARGE SCALE GENOMIC DNA]</scope>
    <source>
        <strain evidence="11">Butters</strain>
        <tissue evidence="11">Head and leg muscle</tissue>
    </source>
</reference>
<organism evidence="11 12">
    <name type="scientific">Asbolus verrucosus</name>
    <name type="common">Desert ironclad beetle</name>
    <dbReference type="NCBI Taxonomy" id="1661398"/>
    <lineage>
        <taxon>Eukaryota</taxon>
        <taxon>Metazoa</taxon>
        <taxon>Ecdysozoa</taxon>
        <taxon>Arthropoda</taxon>
        <taxon>Hexapoda</taxon>
        <taxon>Insecta</taxon>
        <taxon>Pterygota</taxon>
        <taxon>Neoptera</taxon>
        <taxon>Endopterygota</taxon>
        <taxon>Coleoptera</taxon>
        <taxon>Polyphaga</taxon>
        <taxon>Cucujiformia</taxon>
        <taxon>Tenebrionidae</taxon>
        <taxon>Pimeliinae</taxon>
        <taxon>Asbolus</taxon>
    </lineage>
</organism>
<protein>
    <submittedName>
        <fullName evidence="11">Sugar tr and/or MFS 1 domain containing protein</fullName>
    </submittedName>
</protein>
<dbReference type="Pfam" id="PF00083">
    <property type="entry name" value="Sugar_tr"/>
    <property type="match status" value="2"/>
</dbReference>
<evidence type="ECO:0000256" key="6">
    <source>
        <dbReference type="ARBA" id="ARBA00022989"/>
    </source>
</evidence>
<feature type="transmembrane region" description="Helical" evidence="9">
    <location>
        <begin position="600"/>
        <end position="618"/>
    </location>
</feature>
<feature type="transmembrane region" description="Helical" evidence="9">
    <location>
        <begin position="340"/>
        <end position="365"/>
    </location>
</feature>
<sequence length="676" mass="75813">MGNFTDILSFIVGTASTWSSPVIPKLQNDNVSEIPLGRQITENEASWIGSLSAMGSIFSPLIFGFVIQKVGRRTSGILAAVPFVIAYLTSAFAQVVELFYVARILMGIGVGGMFCTLPIYIVEVAEDVNRGLLSASTGTSMVAGMLFSYCVGPFVSIMVFNLILAVICVLYIPTFWLIAPETPYYLVKINKDEKALESLRYLRRKPDEDLQKELLQIKSYLNQMTQGSFSDLFKTKGTSKAFIYSITVTTFQQFSGINVIFSYTQTIFDATGSDLPSEINSIIVASVQFICSFIGPLLSDRLGRRILLLISITGGCLAEIVFGVYSFLEKRGDDMSSINWLPVVTLVIFIMFYNFGMGSLPWALMSELLPSNIISKASLVVTVIYWVVGFFLTQYFASLLNAIDMAVDLLATSGDITMTWTSPIFPKLKSNDSDVNPFDEPITSDEESWIGSLINIAPETPHYLIGKNKMNQAEKSLMTLRSHNKKVVETELQHIRSEFEKDETKGQFIDLFKSKVYLKGGPFGNFRRHNINMDFSNPPQTVFKRFQRESLESTNYIRRRILDWFINQHRFLAGISVGASCSLLPLYIAEIAEDSNRGMLSVTLNIFWTFGNLIPYVLGPYMPVLWFNFTVACVPAFFFVSFLIIAPESPYYLINTNKIDKAEESLMKLRSRSRSA</sequence>
<name>A0A482VJT1_ASBVE</name>
<evidence type="ECO:0000256" key="4">
    <source>
        <dbReference type="ARBA" id="ARBA00022597"/>
    </source>
</evidence>
<evidence type="ECO:0000256" key="8">
    <source>
        <dbReference type="ARBA" id="ARBA00023180"/>
    </source>
</evidence>
<feature type="transmembrane region" description="Helical" evidence="9">
    <location>
        <begin position="571"/>
        <end position="588"/>
    </location>
</feature>
<dbReference type="GO" id="GO:0022857">
    <property type="term" value="F:transmembrane transporter activity"/>
    <property type="evidence" value="ECO:0007669"/>
    <property type="project" value="InterPro"/>
</dbReference>
<keyword evidence="12" id="KW-1185">Reference proteome</keyword>
<evidence type="ECO:0000256" key="2">
    <source>
        <dbReference type="ARBA" id="ARBA00022448"/>
    </source>
</evidence>
<keyword evidence="4" id="KW-0762">Sugar transport</keyword>
<dbReference type="InterPro" id="IPR005828">
    <property type="entry name" value="MFS_sugar_transport-like"/>
</dbReference>
<dbReference type="SUPFAM" id="SSF103473">
    <property type="entry name" value="MFS general substrate transporter"/>
    <property type="match status" value="2"/>
</dbReference>
<evidence type="ECO:0000256" key="1">
    <source>
        <dbReference type="ARBA" id="ARBA00004651"/>
    </source>
</evidence>
<dbReference type="InterPro" id="IPR050549">
    <property type="entry name" value="MFS_Trehalose_Transporter"/>
</dbReference>
<accession>A0A482VJT1</accession>
<feature type="non-terminal residue" evidence="11">
    <location>
        <position position="676"/>
    </location>
</feature>
<feature type="transmembrane region" description="Helical" evidence="9">
    <location>
        <begin position="624"/>
        <end position="646"/>
    </location>
</feature>
<dbReference type="PANTHER" id="PTHR48021">
    <property type="match status" value="1"/>
</dbReference>